<evidence type="ECO:0000313" key="1">
    <source>
        <dbReference type="EMBL" id="PKS11105.1"/>
    </source>
</evidence>
<keyword evidence="2" id="KW-1185">Reference proteome</keyword>
<dbReference type="AlphaFoldDB" id="A0A2N3NFA5"/>
<protein>
    <submittedName>
        <fullName evidence="1">Uncharacterized protein</fullName>
    </submittedName>
</protein>
<comment type="caution">
    <text evidence="1">The sequence shown here is derived from an EMBL/GenBank/DDBJ whole genome shotgun (WGS) entry which is preliminary data.</text>
</comment>
<dbReference type="Proteomes" id="UP000233524">
    <property type="component" value="Unassembled WGS sequence"/>
</dbReference>
<organism evidence="1 2">
    <name type="scientific">Lomentospora prolificans</name>
    <dbReference type="NCBI Taxonomy" id="41688"/>
    <lineage>
        <taxon>Eukaryota</taxon>
        <taxon>Fungi</taxon>
        <taxon>Dikarya</taxon>
        <taxon>Ascomycota</taxon>
        <taxon>Pezizomycotina</taxon>
        <taxon>Sordariomycetes</taxon>
        <taxon>Hypocreomycetidae</taxon>
        <taxon>Microascales</taxon>
        <taxon>Microascaceae</taxon>
        <taxon>Lomentospora</taxon>
    </lineage>
</organism>
<evidence type="ECO:0000313" key="2">
    <source>
        <dbReference type="Proteomes" id="UP000233524"/>
    </source>
</evidence>
<proteinExistence type="predicted"/>
<gene>
    <name evidence="1" type="ORF">jhhlp_002866</name>
</gene>
<reference evidence="1 2" key="1">
    <citation type="journal article" date="2017" name="G3 (Bethesda)">
        <title>First Draft Genome Sequence of the Pathogenic Fungus Lomentospora prolificans (Formerly Scedosporium prolificans).</title>
        <authorList>
            <person name="Luo R."/>
            <person name="Zimin A."/>
            <person name="Workman R."/>
            <person name="Fan Y."/>
            <person name="Pertea G."/>
            <person name="Grossman N."/>
            <person name="Wear M.P."/>
            <person name="Jia B."/>
            <person name="Miller H."/>
            <person name="Casadevall A."/>
            <person name="Timp W."/>
            <person name="Zhang S.X."/>
            <person name="Salzberg S.L."/>
        </authorList>
    </citation>
    <scope>NUCLEOTIDE SEQUENCE [LARGE SCALE GENOMIC DNA]</scope>
    <source>
        <strain evidence="1 2">JHH-5317</strain>
    </source>
</reference>
<dbReference type="InParanoid" id="A0A2N3NFA5"/>
<name>A0A2N3NFA5_9PEZI</name>
<dbReference type="VEuPathDB" id="FungiDB:jhhlp_002866"/>
<dbReference type="OrthoDB" id="5538558at2759"/>
<dbReference type="EMBL" id="NLAX01000008">
    <property type="protein sequence ID" value="PKS11105.1"/>
    <property type="molecule type" value="Genomic_DNA"/>
</dbReference>
<sequence length="254" mass="27935">MNALISQQAQYKSLLGRIGRCLCFGCSPTQTAAAAALTSRLTRAWPHAFVSAEGYVRLPIDERRSDKETPRVAVQDEKELEQAAWEASALANEKLLDLLLKVGNTEGPFNVDVEARVTPLKDVKVRPGEALMAFSRFGTGLLAGSTILNRVPLSWKAKNVPGRIVLQSVVFSQASMKPVALVQALVDLRDSEGQGVEEWVEKNSEGLSKLLRELEYSERRGREEVKDVLNAVDALEKDTWDRPDAVEDMGSAKS</sequence>
<accession>A0A2N3NFA5</accession>